<dbReference type="GO" id="GO:0006370">
    <property type="term" value="P:7-methylguanosine mRNA capping"/>
    <property type="evidence" value="ECO:0007669"/>
    <property type="project" value="UniProtKB-UniRule"/>
</dbReference>
<keyword evidence="1" id="KW-0949">S-adenosyl-L-methionine</keyword>
<organism evidence="5 6">
    <name type="scientific">Pristionchus fissidentatus</name>
    <dbReference type="NCBI Taxonomy" id="1538716"/>
    <lineage>
        <taxon>Eukaryota</taxon>
        <taxon>Metazoa</taxon>
        <taxon>Ecdysozoa</taxon>
        <taxon>Nematoda</taxon>
        <taxon>Chromadorea</taxon>
        <taxon>Rhabditida</taxon>
        <taxon>Rhabditina</taxon>
        <taxon>Diplogasteromorpha</taxon>
        <taxon>Diplogasteroidea</taxon>
        <taxon>Neodiplogasteridae</taxon>
        <taxon>Pristionchus</taxon>
    </lineage>
</organism>
<dbReference type="GO" id="GO:0032259">
    <property type="term" value="P:methylation"/>
    <property type="evidence" value="ECO:0007669"/>
    <property type="project" value="UniProtKB-KW"/>
</dbReference>
<feature type="compositionally biased region" description="Basic and acidic residues" evidence="2">
    <location>
        <begin position="10"/>
        <end position="24"/>
    </location>
</feature>
<dbReference type="InterPro" id="IPR002877">
    <property type="entry name" value="RNA_MeTrfase_FtsJ_dom"/>
</dbReference>
<feature type="domain" description="G-patch" evidence="3">
    <location>
        <begin position="57"/>
        <end position="103"/>
    </location>
</feature>
<dbReference type="Gene3D" id="3.40.50.12760">
    <property type="match status" value="2"/>
</dbReference>
<dbReference type="EC" id="2.1.1.57" evidence="1"/>
<dbReference type="PROSITE" id="PS51613">
    <property type="entry name" value="SAM_MT_RRMJ"/>
    <property type="match status" value="1"/>
</dbReference>
<keyword evidence="1" id="KW-0539">Nucleus</keyword>
<proteinExistence type="predicted"/>
<dbReference type="PANTHER" id="PTHR16121:SF0">
    <property type="entry name" value="CAP-SPECIFIC MRNA (NUCLEOSIDE-2'-O-)-METHYLTRANSFERASE 1"/>
    <property type="match status" value="1"/>
</dbReference>
<dbReference type="SUPFAM" id="SSF53335">
    <property type="entry name" value="S-adenosyl-L-methionine-dependent methyltransferases"/>
    <property type="match status" value="1"/>
</dbReference>
<feature type="region of interest" description="Disordered" evidence="2">
    <location>
        <begin position="459"/>
        <end position="500"/>
    </location>
</feature>
<dbReference type="GO" id="GO:0005737">
    <property type="term" value="C:cytoplasm"/>
    <property type="evidence" value="ECO:0007669"/>
    <property type="project" value="TreeGrafter"/>
</dbReference>
<keyword evidence="6" id="KW-1185">Reference proteome</keyword>
<keyword evidence="1" id="KW-0808">Transferase</keyword>
<dbReference type="AlphaFoldDB" id="A0AAV5WQQ6"/>
<reference evidence="5" key="1">
    <citation type="submission" date="2023-10" db="EMBL/GenBank/DDBJ databases">
        <title>Genome assembly of Pristionchus species.</title>
        <authorList>
            <person name="Yoshida K."/>
            <person name="Sommer R.J."/>
        </authorList>
    </citation>
    <scope>NUCLEOTIDE SEQUENCE</scope>
    <source>
        <strain evidence="5">RS5133</strain>
    </source>
</reference>
<keyword evidence="1" id="KW-0506">mRNA capping</keyword>
<gene>
    <name evidence="5" type="ORF">PFISCL1PPCAC_23376</name>
</gene>
<dbReference type="GO" id="GO:0003676">
    <property type="term" value="F:nucleic acid binding"/>
    <property type="evidence" value="ECO:0007669"/>
    <property type="project" value="UniProtKB-UniRule"/>
</dbReference>
<dbReference type="InterPro" id="IPR050851">
    <property type="entry name" value="mRNA_Cap_2O-Ribose_MeTrfase"/>
</dbReference>
<feature type="domain" description="RrmJ-type SAM-dependent 2'-O-MTase" evidence="4">
    <location>
        <begin position="206"/>
        <end position="434"/>
    </location>
</feature>
<dbReference type="InterPro" id="IPR000467">
    <property type="entry name" value="G_patch_dom"/>
</dbReference>
<evidence type="ECO:0000256" key="2">
    <source>
        <dbReference type="SAM" id="MobiDB-lite"/>
    </source>
</evidence>
<comment type="subcellular location">
    <subcellularLocation>
        <location evidence="1">Nucleus</location>
    </subcellularLocation>
</comment>
<evidence type="ECO:0000313" key="6">
    <source>
        <dbReference type="Proteomes" id="UP001432322"/>
    </source>
</evidence>
<comment type="caution">
    <text evidence="5">The sequence shown here is derived from an EMBL/GenBank/DDBJ whole genome shotgun (WGS) entry which is preliminary data.</text>
</comment>
<feature type="non-terminal residue" evidence="5">
    <location>
        <position position="1"/>
    </location>
</feature>
<evidence type="ECO:0000259" key="4">
    <source>
        <dbReference type="PROSITE" id="PS51613"/>
    </source>
</evidence>
<dbReference type="Pfam" id="PF01585">
    <property type="entry name" value="G-patch"/>
    <property type="match status" value="1"/>
</dbReference>
<name>A0AAV5WQQ6_9BILA</name>
<protein>
    <recommendedName>
        <fullName evidence="1">Cap-specific mRNA (nucleoside-2'-O-)-methyltransferase 1</fullName>
        <ecNumber evidence="1">2.1.1.57</ecNumber>
    </recommendedName>
    <alternativeName>
        <fullName evidence="1">Cap1 2'O-ribose methyltransferase 1</fullName>
    </alternativeName>
</protein>
<dbReference type="InterPro" id="IPR025816">
    <property type="entry name" value="RrmJ-type_MeTrfase"/>
</dbReference>
<evidence type="ECO:0000259" key="3">
    <source>
        <dbReference type="PROSITE" id="PS50174"/>
    </source>
</evidence>
<dbReference type="PROSITE" id="PS50174">
    <property type="entry name" value="G_PATCH"/>
    <property type="match status" value="1"/>
</dbReference>
<dbReference type="PANTHER" id="PTHR16121">
    <property type="entry name" value="CAP-SPECIFIC MRNA (NUCLEOSIDE-2'-O-)-METHYLTRANSFERASE 1-RELATED"/>
    <property type="match status" value="1"/>
</dbReference>
<dbReference type="Pfam" id="PF01728">
    <property type="entry name" value="FtsJ"/>
    <property type="match status" value="1"/>
</dbReference>
<dbReference type="GO" id="GO:0005634">
    <property type="term" value="C:nucleus"/>
    <property type="evidence" value="ECO:0007669"/>
    <property type="project" value="UniProtKB-SubCell"/>
</dbReference>
<dbReference type="SMART" id="SM00443">
    <property type="entry name" value="G_patch"/>
    <property type="match status" value="1"/>
</dbReference>
<dbReference type="InterPro" id="IPR029063">
    <property type="entry name" value="SAM-dependent_MTases_sf"/>
</dbReference>
<sequence>LFQSNNLKRLRQEANSEMREKYEEEMSGFSKRTTKDSDSDEELPPPSKEPRLDPAPKQTLAEKLMAGMGYKEGTGLGKHGQGIVEPIKESTQRGRTGLGHDSGKALARDNNEFWDESAEEKTVKEEVEWIECDPDSMEKVMEGVRDNAWMVVGARKETIDDETTYVDGQLLKEMLASKDVFDTLSQRELNEARTRANPYETIGSAFFQNRAAMKTANLDAVFGFIFSQEFKPDIMRAKNPMDTTVEALNVDRSSEMFYFADVCAGPGGFSEYMLWRKKFYNAKGFGFTLIGNNDFKLQNFRATSANYFEPFYGTNNDGDVTSPENIDSLEEHIARGTGGRGVHLMMADGGFCVDGKENIQEILSKRIYLCQLLISLCIVREGGNFFCKLFDVFTPFSAGLVFLMYACYEKISIHKPHTSRPANSERYIICKGLRAEPAKVVKEYLKRVNRRLDELESRKQHDIGKEREREKSNRNRDNRDRSSWDNGNQKKSKKEEEQMEDVNELVPFEVMDNDAAFMEWLVKSNNKLALRQKVYLDKYRSFAKNLNQVDRDQGKLREECMEYWQIPNIQKERNRRPVINANDVFDKYTRGRKKPLFFGDADWNYRTGFLDSKTHLNLQDKMFQHEEYECSFLSEKEPVFILCTGDAIFKRCFNTKGWERMGDIKYFRLPPDTIVLADLTKSYGFNANKQANKDNVRDVIRILDAAVLHGDDISDLPYADRMKAVEKMCQATDRVTQAVSVGGREREVFFPHLNVAATRFSLKDLTESPAIRDKMNLTTMRGDQTLTYTEHGRAIFVRGVRGQCYVNADAQWHLYWSRSAKQLYAGSSGRKETYFRAEWLKQNVYSSFWQTSMHKKGPATRWAFIWKWEQNYDNGYGPRPIMDDDVSNGGLTLKYLANKINAFEREATGQKEK</sequence>
<keyword evidence="1" id="KW-0489">Methyltransferase</keyword>
<comment type="function">
    <text evidence="1">S-adenosyl-L-methionine-dependent methyltransferase that mediates RNA cap1 2'-O-ribose methylation to the 5'-cap structure of RNAs. Methylates the ribose of the first nucleotide of a m(7)GpppG-capped mRNA to produce m(7)GpppNmp (cap1).</text>
</comment>
<dbReference type="EMBL" id="BTSY01000006">
    <property type="protein sequence ID" value="GMT32079.1"/>
    <property type="molecule type" value="Genomic_DNA"/>
</dbReference>
<evidence type="ECO:0000256" key="1">
    <source>
        <dbReference type="RuleBase" id="RU368012"/>
    </source>
</evidence>
<evidence type="ECO:0000313" key="5">
    <source>
        <dbReference type="EMBL" id="GMT32079.1"/>
    </source>
</evidence>
<keyword evidence="1" id="KW-0507">mRNA processing</keyword>
<dbReference type="Proteomes" id="UP001432322">
    <property type="component" value="Unassembled WGS sequence"/>
</dbReference>
<dbReference type="GO" id="GO:0004483">
    <property type="term" value="F:methyltransferase cap1 activity"/>
    <property type="evidence" value="ECO:0007669"/>
    <property type="project" value="UniProtKB-UniRule"/>
</dbReference>
<dbReference type="GO" id="GO:0016556">
    <property type="term" value="P:mRNA modification"/>
    <property type="evidence" value="ECO:0007669"/>
    <property type="project" value="UniProtKB-UniRule"/>
</dbReference>
<comment type="catalytic activity">
    <reaction evidence="1">
        <text>a 5'-end (N(7)-methyl 5'-triphosphoguanosine)-ribonucleoside in mRNA + S-adenosyl-L-methionine = a 5'-end (N(7)-methyl 5'-triphosphoguanosine)-(2'-O-methyl-ribonucleoside) in mRNA + S-adenosyl-L-homocysteine + H(+)</text>
        <dbReference type="Rhea" id="RHEA:67020"/>
        <dbReference type="Rhea" id="RHEA-COMP:17167"/>
        <dbReference type="Rhea" id="RHEA-COMP:17168"/>
        <dbReference type="ChEBI" id="CHEBI:15378"/>
        <dbReference type="ChEBI" id="CHEBI:57856"/>
        <dbReference type="ChEBI" id="CHEBI:59789"/>
        <dbReference type="ChEBI" id="CHEBI:156461"/>
        <dbReference type="ChEBI" id="CHEBI:167609"/>
        <dbReference type="EC" id="2.1.1.57"/>
    </reaction>
</comment>
<feature type="compositionally biased region" description="Basic and acidic residues" evidence="2">
    <location>
        <begin position="459"/>
        <end position="483"/>
    </location>
</feature>
<accession>A0AAV5WQQ6</accession>
<feature type="region of interest" description="Disordered" evidence="2">
    <location>
        <begin position="1"/>
        <end position="61"/>
    </location>
</feature>